<dbReference type="AlphaFoldDB" id="A0A4P9Y1Z6"/>
<dbReference type="GO" id="GO:0003700">
    <property type="term" value="F:DNA-binding transcription factor activity"/>
    <property type="evidence" value="ECO:0007669"/>
    <property type="project" value="InterPro"/>
</dbReference>
<proteinExistence type="inferred from homology"/>
<dbReference type="GO" id="GO:0043565">
    <property type="term" value="F:sequence-specific DNA binding"/>
    <property type="evidence" value="ECO:0007669"/>
    <property type="project" value="InterPro"/>
</dbReference>
<comment type="subcellular location">
    <subcellularLocation>
        <location evidence="1">Nucleus</location>
    </subcellularLocation>
</comment>
<name>A0A4P9Y1Z6_9FUNG</name>
<feature type="compositionally biased region" description="Polar residues" evidence="8">
    <location>
        <begin position="113"/>
        <end position="124"/>
    </location>
</feature>
<reference evidence="11" key="1">
    <citation type="journal article" date="2018" name="Nat. Microbiol.">
        <title>Leveraging single-cell genomics to expand the fungal tree of life.</title>
        <authorList>
            <person name="Ahrendt S.R."/>
            <person name="Quandt C.A."/>
            <person name="Ciobanu D."/>
            <person name="Clum A."/>
            <person name="Salamov A."/>
            <person name="Andreopoulos B."/>
            <person name="Cheng J.F."/>
            <person name="Woyke T."/>
            <person name="Pelin A."/>
            <person name="Henrissat B."/>
            <person name="Reynolds N.K."/>
            <person name="Benny G.L."/>
            <person name="Smith M.E."/>
            <person name="James T.Y."/>
            <person name="Grigoriev I.V."/>
        </authorList>
    </citation>
    <scope>NUCLEOTIDE SEQUENCE [LARGE SCALE GENOMIC DNA]</scope>
</reference>
<evidence type="ECO:0000256" key="1">
    <source>
        <dbReference type="ARBA" id="ARBA00004123"/>
    </source>
</evidence>
<sequence length="189" mass="21560">MNKGNIQPFLAKLYCMVNDPETDRLIAWAPNGASFYVFRSDELARTVLPKFFKHGNFSSFVRQLNLYGFHKVPQLTQATLATSSRAECWQFANPIFCRGQPDLLVLGERRKNTQSTPISQTDGTVESGYGDGSGDGKKRRRHQAELSQELRRIQEGNTALWKEADRARDRSARQQDMLDKILRFLASVF</sequence>
<gene>
    <name evidence="10" type="ORF">BJ684DRAFT_11006</name>
</gene>
<dbReference type="Pfam" id="PF00447">
    <property type="entry name" value="HSF_DNA-bind"/>
    <property type="match status" value="1"/>
</dbReference>
<dbReference type="SMART" id="SM00415">
    <property type="entry name" value="HSF"/>
    <property type="match status" value="1"/>
</dbReference>
<dbReference type="SUPFAM" id="SSF46785">
    <property type="entry name" value="Winged helix' DNA-binding domain"/>
    <property type="match status" value="1"/>
</dbReference>
<dbReference type="GO" id="GO:0005634">
    <property type="term" value="C:nucleus"/>
    <property type="evidence" value="ECO:0007669"/>
    <property type="project" value="UniProtKB-SubCell"/>
</dbReference>
<protein>
    <recommendedName>
        <fullName evidence="9">HSF-type DNA-binding domain-containing protein</fullName>
    </recommendedName>
</protein>
<dbReference type="Gene3D" id="1.10.10.10">
    <property type="entry name" value="Winged helix-like DNA-binding domain superfamily/Winged helix DNA-binding domain"/>
    <property type="match status" value="1"/>
</dbReference>
<dbReference type="PRINTS" id="PR00056">
    <property type="entry name" value="HSFDOMAIN"/>
</dbReference>
<keyword evidence="11" id="KW-1185">Reference proteome</keyword>
<keyword evidence="5" id="KW-0804">Transcription</keyword>
<dbReference type="PANTHER" id="PTHR10015:SF427">
    <property type="entry name" value="HEAT SHOCK FACTOR PROTEIN"/>
    <property type="match status" value="1"/>
</dbReference>
<evidence type="ECO:0000256" key="2">
    <source>
        <dbReference type="ARBA" id="ARBA00006403"/>
    </source>
</evidence>
<evidence type="ECO:0000313" key="10">
    <source>
        <dbReference type="EMBL" id="RKP12783.1"/>
    </source>
</evidence>
<evidence type="ECO:0000256" key="5">
    <source>
        <dbReference type="ARBA" id="ARBA00023163"/>
    </source>
</evidence>
<evidence type="ECO:0000256" key="4">
    <source>
        <dbReference type="ARBA" id="ARBA00023125"/>
    </source>
</evidence>
<keyword evidence="4" id="KW-0238">DNA-binding</keyword>
<evidence type="ECO:0000256" key="8">
    <source>
        <dbReference type="SAM" id="MobiDB-lite"/>
    </source>
</evidence>
<dbReference type="PROSITE" id="PS00434">
    <property type="entry name" value="HSF_DOMAIN"/>
    <property type="match status" value="1"/>
</dbReference>
<evidence type="ECO:0000259" key="9">
    <source>
        <dbReference type="PROSITE" id="PS00434"/>
    </source>
</evidence>
<dbReference type="InterPro" id="IPR036390">
    <property type="entry name" value="WH_DNA-bd_sf"/>
</dbReference>
<comment type="similarity">
    <text evidence="2 7">Belongs to the HSF family.</text>
</comment>
<keyword evidence="3" id="KW-0805">Transcription regulation</keyword>
<evidence type="ECO:0000256" key="7">
    <source>
        <dbReference type="RuleBase" id="RU004020"/>
    </source>
</evidence>
<dbReference type="Proteomes" id="UP000267251">
    <property type="component" value="Unassembled WGS sequence"/>
</dbReference>
<dbReference type="PANTHER" id="PTHR10015">
    <property type="entry name" value="HEAT SHOCK TRANSCRIPTION FACTOR"/>
    <property type="match status" value="1"/>
</dbReference>
<evidence type="ECO:0000313" key="11">
    <source>
        <dbReference type="Proteomes" id="UP000267251"/>
    </source>
</evidence>
<feature type="non-terminal residue" evidence="10">
    <location>
        <position position="189"/>
    </location>
</feature>
<feature type="region of interest" description="Disordered" evidence="8">
    <location>
        <begin position="111"/>
        <end position="147"/>
    </location>
</feature>
<evidence type="ECO:0000256" key="3">
    <source>
        <dbReference type="ARBA" id="ARBA00023015"/>
    </source>
</evidence>
<dbReference type="InterPro" id="IPR036388">
    <property type="entry name" value="WH-like_DNA-bd_sf"/>
</dbReference>
<dbReference type="OrthoDB" id="60033at2759"/>
<dbReference type="EMBL" id="KZ988206">
    <property type="protein sequence ID" value="RKP12783.1"/>
    <property type="molecule type" value="Genomic_DNA"/>
</dbReference>
<dbReference type="FunFam" id="1.10.10.10:FF:000027">
    <property type="entry name" value="Heat shock transcription factor 1"/>
    <property type="match status" value="1"/>
</dbReference>
<organism evidence="10 11">
    <name type="scientific">Piptocephalis cylindrospora</name>
    <dbReference type="NCBI Taxonomy" id="1907219"/>
    <lineage>
        <taxon>Eukaryota</taxon>
        <taxon>Fungi</taxon>
        <taxon>Fungi incertae sedis</taxon>
        <taxon>Zoopagomycota</taxon>
        <taxon>Zoopagomycotina</taxon>
        <taxon>Zoopagomycetes</taxon>
        <taxon>Zoopagales</taxon>
        <taxon>Piptocephalidaceae</taxon>
        <taxon>Piptocephalis</taxon>
    </lineage>
</organism>
<accession>A0A4P9Y1Z6</accession>
<feature type="domain" description="HSF-type DNA-binding" evidence="9">
    <location>
        <begin position="48"/>
        <end position="72"/>
    </location>
</feature>
<dbReference type="InterPro" id="IPR000232">
    <property type="entry name" value="HSF_DNA-bd"/>
</dbReference>
<keyword evidence="6" id="KW-0539">Nucleus</keyword>
<evidence type="ECO:0000256" key="6">
    <source>
        <dbReference type="ARBA" id="ARBA00023242"/>
    </source>
</evidence>